<dbReference type="SUPFAM" id="SSF75304">
    <property type="entry name" value="Amidase signature (AS) enzymes"/>
    <property type="match status" value="1"/>
</dbReference>
<dbReference type="InterPro" id="IPR004412">
    <property type="entry name" value="GatA"/>
</dbReference>
<dbReference type="EMBL" id="MHJI01000028">
    <property type="protein sequence ID" value="OGY64934.1"/>
    <property type="molecule type" value="Genomic_DNA"/>
</dbReference>
<dbReference type="HAMAP" id="MF_00120">
    <property type="entry name" value="GatA"/>
    <property type="match status" value="1"/>
</dbReference>
<evidence type="ECO:0000313" key="10">
    <source>
        <dbReference type="Proteomes" id="UP000178517"/>
    </source>
</evidence>
<evidence type="ECO:0000256" key="4">
    <source>
        <dbReference type="ARBA" id="ARBA00022840"/>
    </source>
</evidence>
<dbReference type="Pfam" id="PF01425">
    <property type="entry name" value="Amidase"/>
    <property type="match status" value="1"/>
</dbReference>
<dbReference type="PROSITE" id="PS00571">
    <property type="entry name" value="AMIDASES"/>
    <property type="match status" value="1"/>
</dbReference>
<evidence type="ECO:0000259" key="8">
    <source>
        <dbReference type="Pfam" id="PF01425"/>
    </source>
</evidence>
<dbReference type="GO" id="GO:0006412">
    <property type="term" value="P:translation"/>
    <property type="evidence" value="ECO:0007669"/>
    <property type="project" value="UniProtKB-UniRule"/>
</dbReference>
<dbReference type="InterPro" id="IPR036928">
    <property type="entry name" value="AS_sf"/>
</dbReference>
<dbReference type="InterPro" id="IPR023631">
    <property type="entry name" value="Amidase_dom"/>
</dbReference>
<name>A0A1G1ZK26_9BACT</name>
<reference evidence="9 10" key="1">
    <citation type="journal article" date="2016" name="Nat. Commun.">
        <title>Thousands of microbial genomes shed light on interconnected biogeochemical processes in an aquifer system.</title>
        <authorList>
            <person name="Anantharaman K."/>
            <person name="Brown C.T."/>
            <person name="Hug L.A."/>
            <person name="Sharon I."/>
            <person name="Castelle C.J."/>
            <person name="Probst A.J."/>
            <person name="Thomas B.C."/>
            <person name="Singh A."/>
            <person name="Wilkins M.J."/>
            <person name="Karaoz U."/>
            <person name="Brodie E.L."/>
            <person name="Williams K.H."/>
            <person name="Hubbard S.S."/>
            <person name="Banfield J.F."/>
        </authorList>
    </citation>
    <scope>NUCLEOTIDE SEQUENCE [LARGE SCALE GENOMIC DNA]</scope>
</reference>
<dbReference type="STRING" id="1798406.A3A04_01970"/>
<evidence type="ECO:0000256" key="1">
    <source>
        <dbReference type="ARBA" id="ARBA00008069"/>
    </source>
</evidence>
<keyword evidence="2 7" id="KW-0436">Ligase</keyword>
<protein>
    <recommendedName>
        <fullName evidence="7">Glutamyl-tRNA(Gln) amidotransferase subunit A</fullName>
        <shortName evidence="7">Glu-ADT subunit A</shortName>
        <ecNumber evidence="7">6.3.5.7</ecNumber>
    </recommendedName>
</protein>
<evidence type="ECO:0000256" key="6">
    <source>
        <dbReference type="ARBA" id="ARBA00047407"/>
    </source>
</evidence>
<evidence type="ECO:0000313" key="9">
    <source>
        <dbReference type="EMBL" id="OGY64934.1"/>
    </source>
</evidence>
<comment type="caution">
    <text evidence="9">The sequence shown here is derived from an EMBL/GenBank/DDBJ whole genome shotgun (WGS) entry which is preliminary data.</text>
</comment>
<gene>
    <name evidence="7" type="primary">gatA</name>
    <name evidence="9" type="ORF">A3A04_01970</name>
</gene>
<keyword evidence="3 7" id="KW-0547">Nucleotide-binding</keyword>
<dbReference type="InterPro" id="IPR020556">
    <property type="entry name" value="Amidase_CS"/>
</dbReference>
<dbReference type="PANTHER" id="PTHR11895:SF151">
    <property type="entry name" value="GLUTAMYL-TRNA(GLN) AMIDOTRANSFERASE SUBUNIT A"/>
    <property type="match status" value="1"/>
</dbReference>
<dbReference type="GO" id="GO:0005524">
    <property type="term" value="F:ATP binding"/>
    <property type="evidence" value="ECO:0007669"/>
    <property type="project" value="UniProtKB-KW"/>
</dbReference>
<evidence type="ECO:0000256" key="7">
    <source>
        <dbReference type="HAMAP-Rule" id="MF_00120"/>
    </source>
</evidence>
<dbReference type="GO" id="GO:0030956">
    <property type="term" value="C:glutamyl-tRNA(Gln) amidotransferase complex"/>
    <property type="evidence" value="ECO:0007669"/>
    <property type="project" value="InterPro"/>
</dbReference>
<sequence>MNIEELTIKKVHEGLCAKKFSSHELIEAFFDEVETHDKDIGAFLSLHKESAYIVAKEVDAIFHERGTLHPLSGVPLGIKDNIVIEGEITTAASKILGSYRAVYDATVIKKLKEHKAIFLGKNNLDEFAMGSSTENSAYKITRNPHDKERVPGGSSGGGAAAVARGFAVAALGSDTGGSIRQPASFCGVVGLKPTYGAVSRSGLIAMASSLDQIGPITKTVDDAALLFDAIKGVDPLDATSTEGKYTSKSESFTIGLPREYFIDGLDKEVAKKIEEVIEKFKSLKINIKPVSLPHTRYALSVYYIIMPAEVSSNLARYDGIRYGTRVDGIKESISLSDLYVKNRSEGFGDEVTRRIILGTYVLSSGYYDAYYSKAQKVRALITQDFQNVFREVDVILAPVAPTPPFKIGEKTKDPLSMYLSDIFTIPANLAGLPALALPHTPWKPNSCGKIGLPVGFQLIGKRWHEEDLFALGRLYEEN</sequence>
<dbReference type="PANTHER" id="PTHR11895">
    <property type="entry name" value="TRANSAMIDASE"/>
    <property type="match status" value="1"/>
</dbReference>
<dbReference type="GO" id="GO:0050567">
    <property type="term" value="F:glutaminyl-tRNA synthase (glutamine-hydrolyzing) activity"/>
    <property type="evidence" value="ECO:0007669"/>
    <property type="project" value="UniProtKB-UniRule"/>
</dbReference>
<evidence type="ECO:0000256" key="2">
    <source>
        <dbReference type="ARBA" id="ARBA00022598"/>
    </source>
</evidence>
<evidence type="ECO:0000256" key="5">
    <source>
        <dbReference type="ARBA" id="ARBA00022917"/>
    </source>
</evidence>
<dbReference type="InterPro" id="IPR000120">
    <property type="entry name" value="Amidase"/>
</dbReference>
<dbReference type="EC" id="6.3.5.7" evidence="7"/>
<feature type="active site" description="Charge relay system" evidence="7">
    <location>
        <position position="154"/>
    </location>
</feature>
<keyword evidence="4 7" id="KW-0067">ATP-binding</keyword>
<dbReference type="NCBIfam" id="TIGR00132">
    <property type="entry name" value="gatA"/>
    <property type="match status" value="1"/>
</dbReference>
<accession>A0A1G1ZK26</accession>
<organism evidence="9 10">
    <name type="scientific">Candidatus Harrisonbacteria bacterium RIFCSPLOWO2_01_FULL_40_28</name>
    <dbReference type="NCBI Taxonomy" id="1798406"/>
    <lineage>
        <taxon>Bacteria</taxon>
        <taxon>Candidatus Harrisoniibacteriota</taxon>
    </lineage>
</organism>
<feature type="active site" description="Charge relay system" evidence="7">
    <location>
        <position position="79"/>
    </location>
</feature>
<comment type="function">
    <text evidence="7">Allows the formation of correctly charged Gln-tRNA(Gln) through the transamidation of misacylated Glu-tRNA(Gln) in organisms which lack glutaminyl-tRNA synthetase. The reaction takes place in the presence of glutamine and ATP through an activated gamma-phospho-Glu-tRNA(Gln).</text>
</comment>
<feature type="domain" description="Amidase" evidence="8">
    <location>
        <begin position="24"/>
        <end position="468"/>
    </location>
</feature>
<comment type="catalytic activity">
    <reaction evidence="6 7">
        <text>L-glutamyl-tRNA(Gln) + L-glutamine + ATP + H2O = L-glutaminyl-tRNA(Gln) + L-glutamate + ADP + phosphate + H(+)</text>
        <dbReference type="Rhea" id="RHEA:17521"/>
        <dbReference type="Rhea" id="RHEA-COMP:9681"/>
        <dbReference type="Rhea" id="RHEA-COMP:9684"/>
        <dbReference type="ChEBI" id="CHEBI:15377"/>
        <dbReference type="ChEBI" id="CHEBI:15378"/>
        <dbReference type="ChEBI" id="CHEBI:29985"/>
        <dbReference type="ChEBI" id="CHEBI:30616"/>
        <dbReference type="ChEBI" id="CHEBI:43474"/>
        <dbReference type="ChEBI" id="CHEBI:58359"/>
        <dbReference type="ChEBI" id="CHEBI:78520"/>
        <dbReference type="ChEBI" id="CHEBI:78521"/>
        <dbReference type="ChEBI" id="CHEBI:456216"/>
        <dbReference type="EC" id="6.3.5.7"/>
    </reaction>
</comment>
<evidence type="ECO:0000256" key="3">
    <source>
        <dbReference type="ARBA" id="ARBA00022741"/>
    </source>
</evidence>
<dbReference type="AlphaFoldDB" id="A0A1G1ZK26"/>
<feature type="active site" description="Acyl-ester intermediate" evidence="7">
    <location>
        <position position="178"/>
    </location>
</feature>
<keyword evidence="5 7" id="KW-0648">Protein biosynthesis</keyword>
<comment type="subunit">
    <text evidence="7">Heterotrimer of A, B and C subunits.</text>
</comment>
<proteinExistence type="inferred from homology"/>
<comment type="similarity">
    <text evidence="1 7">Belongs to the amidase family. GatA subfamily.</text>
</comment>
<dbReference type="Gene3D" id="3.90.1300.10">
    <property type="entry name" value="Amidase signature (AS) domain"/>
    <property type="match status" value="1"/>
</dbReference>
<dbReference type="Proteomes" id="UP000178517">
    <property type="component" value="Unassembled WGS sequence"/>
</dbReference>